<feature type="compositionally biased region" description="Polar residues" evidence="1">
    <location>
        <begin position="238"/>
        <end position="254"/>
    </location>
</feature>
<comment type="caution">
    <text evidence="2">The sequence shown here is derived from an EMBL/GenBank/DDBJ whole genome shotgun (WGS) entry which is preliminary data.</text>
</comment>
<proteinExistence type="predicted"/>
<feature type="compositionally biased region" description="Acidic residues" evidence="1">
    <location>
        <begin position="351"/>
        <end position="370"/>
    </location>
</feature>
<feature type="region of interest" description="Disordered" evidence="1">
    <location>
        <begin position="238"/>
        <end position="274"/>
    </location>
</feature>
<dbReference type="Pfam" id="PF12014">
    <property type="entry name" value="Cyclin_D1_bind"/>
    <property type="match status" value="1"/>
</dbReference>
<evidence type="ECO:0000313" key="2">
    <source>
        <dbReference type="EMBL" id="KAF3329013.1"/>
    </source>
</evidence>
<feature type="compositionally biased region" description="Acidic residues" evidence="1">
    <location>
        <begin position="315"/>
        <end position="343"/>
    </location>
</feature>
<sequence>MQAAVGLSAPSLHHGAPGASLRRPSVPSPPLLRRPGSLTLVLSCQSTSSASQVVSCRCTSSTSGDSTSSSSTTSSSHADWDWATWNRHFSDIDQAESFLSVLKFQLEEAIENEDFSEAAKLKKSIAEAASKDVVAQVMSELKNSIEEQRYHDASRLSRLAGTGLIGWWVGHAKDLHVSFGRIVRITPEVGRYVARSYSPRQLLVKSLGTPLFEIFLLKDDDGKFTMKVVSLLSTKISKQTADNPSSKQETGDSASTEKDDNALPQDRGISEKPDEALQNVVSFFKERISSFKVQMLSDSMSEEKLDRESLQHLIEDEDDVDVDVDIDDEDDDDDDEEEEEEEEYNKLGQEGQEEEDEENETGEDSGDEIGDLLQDTSEIGPDLDKDSHKVLLYIGRVLHNREDISNVSYRRAPAEVRCMEKDSFVLHVPRKGVEGDTLYGDINAQATFGSTLKTSDMVTSLFGTSKGGQKDRKTKGLEELINFSSIENEYRIKNILSEDTIFNRISADTESLDPFTGLYVGSYGPHGPEVVQLRRKYGQWSGSDEVSSGLEFFEYVEAVKLTGDLNVPAGEVTFRAKIGKGNKISNDGIFPEALGVTSFYNGQGRTAEPGYENPEWVQGELLELNGKGMGPIKGAELGFLYLAPVQSFLVLFHRLQLPQ</sequence>
<feature type="region of interest" description="Disordered" evidence="1">
    <location>
        <begin position="1"/>
        <end position="30"/>
    </location>
</feature>
<dbReference type="OrthoDB" id="722566at2759"/>
<reference evidence="2" key="1">
    <citation type="submission" date="2020-01" db="EMBL/GenBank/DDBJ databases">
        <title>Genome sequence of Kobresia littledalei, the first chromosome-level genome in the family Cyperaceae.</title>
        <authorList>
            <person name="Qu G."/>
        </authorList>
    </citation>
    <scope>NUCLEOTIDE SEQUENCE</scope>
    <source>
        <strain evidence="2">C.B.Clarke</strain>
        <tissue evidence="2">Leaf</tissue>
    </source>
</reference>
<keyword evidence="3" id="KW-1185">Reference proteome</keyword>
<dbReference type="Proteomes" id="UP000623129">
    <property type="component" value="Unassembled WGS sequence"/>
</dbReference>
<gene>
    <name evidence="2" type="ORF">FCM35_KLT06091</name>
</gene>
<dbReference type="PANTHER" id="PTHR33917:SF2">
    <property type="entry name" value="PROTEIN EXECUTER 2, CHLOROPLASTIC"/>
    <property type="match status" value="1"/>
</dbReference>
<dbReference type="PANTHER" id="PTHR33917">
    <property type="entry name" value="PROTEIN EXECUTER 1, CHLOROPLASTIC"/>
    <property type="match status" value="1"/>
</dbReference>
<protein>
    <submittedName>
        <fullName evidence="2">Protein EXECUTER 1</fullName>
    </submittedName>
</protein>
<dbReference type="GO" id="GO:0010343">
    <property type="term" value="P:singlet oxygen-mediated programmed cell death"/>
    <property type="evidence" value="ECO:0007669"/>
    <property type="project" value="InterPro"/>
</dbReference>
<name>A0A833QVG8_9POAL</name>
<accession>A0A833QVG8</accession>
<evidence type="ECO:0000256" key="1">
    <source>
        <dbReference type="SAM" id="MobiDB-lite"/>
    </source>
</evidence>
<dbReference type="InterPro" id="IPR044680">
    <property type="entry name" value="EX1/2"/>
</dbReference>
<organism evidence="2 3">
    <name type="scientific">Carex littledalei</name>
    <dbReference type="NCBI Taxonomy" id="544730"/>
    <lineage>
        <taxon>Eukaryota</taxon>
        <taxon>Viridiplantae</taxon>
        <taxon>Streptophyta</taxon>
        <taxon>Embryophyta</taxon>
        <taxon>Tracheophyta</taxon>
        <taxon>Spermatophyta</taxon>
        <taxon>Magnoliopsida</taxon>
        <taxon>Liliopsida</taxon>
        <taxon>Poales</taxon>
        <taxon>Cyperaceae</taxon>
        <taxon>Cyperoideae</taxon>
        <taxon>Cariceae</taxon>
        <taxon>Carex</taxon>
        <taxon>Carex subgen. Euthyceras</taxon>
    </lineage>
</organism>
<feature type="region of interest" description="Disordered" evidence="1">
    <location>
        <begin position="312"/>
        <end position="381"/>
    </location>
</feature>
<dbReference type="EMBL" id="SWLB01000015">
    <property type="protein sequence ID" value="KAF3329013.1"/>
    <property type="molecule type" value="Genomic_DNA"/>
</dbReference>
<dbReference type="AlphaFoldDB" id="A0A833QVG8"/>
<evidence type="ECO:0000313" key="3">
    <source>
        <dbReference type="Proteomes" id="UP000623129"/>
    </source>
</evidence>
<dbReference type="GO" id="GO:0042651">
    <property type="term" value="C:thylakoid membrane"/>
    <property type="evidence" value="ECO:0007669"/>
    <property type="project" value="TreeGrafter"/>
</dbReference>